<evidence type="ECO:0000313" key="1">
    <source>
        <dbReference type="EMBL" id="KIW25103.1"/>
    </source>
</evidence>
<evidence type="ECO:0000313" key="2">
    <source>
        <dbReference type="Proteomes" id="UP000054466"/>
    </source>
</evidence>
<accession>A0A0D2C1C1</accession>
<proteinExistence type="predicted"/>
<dbReference type="GeneID" id="27349962"/>
<dbReference type="Proteomes" id="UP000054466">
    <property type="component" value="Unassembled WGS sequence"/>
</dbReference>
<name>A0A0D2C1C1_9EURO</name>
<organism evidence="1 2">
    <name type="scientific">Cladophialophora immunda</name>
    <dbReference type="NCBI Taxonomy" id="569365"/>
    <lineage>
        <taxon>Eukaryota</taxon>
        <taxon>Fungi</taxon>
        <taxon>Dikarya</taxon>
        <taxon>Ascomycota</taxon>
        <taxon>Pezizomycotina</taxon>
        <taxon>Eurotiomycetes</taxon>
        <taxon>Chaetothyriomycetidae</taxon>
        <taxon>Chaetothyriales</taxon>
        <taxon>Herpotrichiellaceae</taxon>
        <taxon>Cladophialophora</taxon>
    </lineage>
</organism>
<dbReference type="AlphaFoldDB" id="A0A0D2C1C1"/>
<reference evidence="1 2" key="1">
    <citation type="submission" date="2015-01" db="EMBL/GenBank/DDBJ databases">
        <title>The Genome Sequence of Cladophialophora immunda CBS83496.</title>
        <authorList>
            <consortium name="The Broad Institute Genomics Platform"/>
            <person name="Cuomo C."/>
            <person name="de Hoog S."/>
            <person name="Gorbushina A."/>
            <person name="Stielow B."/>
            <person name="Teixiera M."/>
            <person name="Abouelleil A."/>
            <person name="Chapman S.B."/>
            <person name="Priest M."/>
            <person name="Young S.K."/>
            <person name="Wortman J."/>
            <person name="Nusbaum C."/>
            <person name="Birren B."/>
        </authorList>
    </citation>
    <scope>NUCLEOTIDE SEQUENCE [LARGE SCALE GENOMIC DNA]</scope>
    <source>
        <strain evidence="1 2">CBS 83496</strain>
    </source>
</reference>
<gene>
    <name evidence="1" type="ORF">PV07_10768</name>
</gene>
<dbReference type="RefSeq" id="XP_016245319.1">
    <property type="nucleotide sequence ID" value="XM_016398128.1"/>
</dbReference>
<dbReference type="EMBL" id="KN847045">
    <property type="protein sequence ID" value="KIW25103.1"/>
    <property type="molecule type" value="Genomic_DNA"/>
</dbReference>
<dbReference type="HOGENOM" id="CLU_2291390_0_0_1"/>
<keyword evidence="2" id="KW-1185">Reference proteome</keyword>
<protein>
    <submittedName>
        <fullName evidence="1">Uncharacterized protein</fullName>
    </submittedName>
</protein>
<sequence length="101" mass="11571">MYSREYSVLGSVMLSAKVNPVRSPAHKVVNSRTPTTTRVRSNMLERVKWHSFQADRLGLDARHRPIQPSFARALTDTVQHQGESQEFFDRASGWNCQITLK</sequence>
<dbReference type="VEuPathDB" id="FungiDB:PV07_10768"/>